<evidence type="ECO:0000259" key="6">
    <source>
        <dbReference type="PROSITE" id="PS51007"/>
    </source>
</evidence>
<dbReference type="InterPro" id="IPR036909">
    <property type="entry name" value="Cyt_c-like_dom_sf"/>
</dbReference>
<accession>A0A4R0PFW1</accession>
<name>A0A4R0PFW1_9HYPH</name>
<sequence>MIETMRDAHRDHEHGHDFEAMEEMSPEQATRMINLMREVGLALPPMNAGRGRALFVDKGCVVCHSVNGVGVDIGPSLNAADMPSPMNAFEFAARMWRGAPAMTAMQEAEFGNVIDLSGQELADLIAFAHDAEEQKKLTAEQVPERFRDRLEE</sequence>
<dbReference type="AlphaFoldDB" id="A0A4R0PFW1"/>
<proteinExistence type="predicted"/>
<dbReference type="Proteomes" id="UP000291301">
    <property type="component" value="Unassembled WGS sequence"/>
</dbReference>
<dbReference type="Pfam" id="PF00034">
    <property type="entry name" value="Cytochrom_C"/>
    <property type="match status" value="1"/>
</dbReference>
<protein>
    <submittedName>
        <fullName evidence="7">C-type cytochrome</fullName>
    </submittedName>
</protein>
<dbReference type="Gene3D" id="1.10.760.10">
    <property type="entry name" value="Cytochrome c-like domain"/>
    <property type="match status" value="1"/>
</dbReference>
<feature type="domain" description="Cytochrome c" evidence="6">
    <location>
        <begin position="46"/>
        <end position="132"/>
    </location>
</feature>
<organism evidence="7 8">
    <name type="scientific">Oricola cellulosilytica</name>
    <dbReference type="NCBI Taxonomy" id="1429082"/>
    <lineage>
        <taxon>Bacteria</taxon>
        <taxon>Pseudomonadati</taxon>
        <taxon>Pseudomonadota</taxon>
        <taxon>Alphaproteobacteria</taxon>
        <taxon>Hyphomicrobiales</taxon>
        <taxon>Ahrensiaceae</taxon>
        <taxon>Oricola</taxon>
    </lineage>
</organism>
<comment type="caution">
    <text evidence="7">The sequence shown here is derived from an EMBL/GenBank/DDBJ whole genome shotgun (WGS) entry which is preliminary data.</text>
</comment>
<keyword evidence="8" id="KW-1185">Reference proteome</keyword>
<dbReference type="InterPro" id="IPR009056">
    <property type="entry name" value="Cyt_c-like_dom"/>
</dbReference>
<reference evidence="7 8" key="1">
    <citation type="journal article" date="2015" name="Antonie Van Leeuwenhoek">
        <title>Oricola cellulosilytica gen. nov., sp. nov., a cellulose-degrading bacterium of the family Phyllobacteriaceae isolated from surface seashore water, and emended descriptions of Mesorhizobium loti and Phyllobacterium myrsinacearum.</title>
        <authorList>
            <person name="Hameed A."/>
            <person name="Shahina M."/>
            <person name="Lai W.A."/>
            <person name="Lin S.Y."/>
            <person name="Young L.S."/>
            <person name="Liu Y.C."/>
            <person name="Hsu Y.H."/>
            <person name="Young C.C."/>
        </authorList>
    </citation>
    <scope>NUCLEOTIDE SEQUENCE [LARGE SCALE GENOMIC DNA]</scope>
    <source>
        <strain evidence="7 8">KCTC 52183</strain>
    </source>
</reference>
<evidence type="ECO:0000256" key="1">
    <source>
        <dbReference type="ARBA" id="ARBA00022617"/>
    </source>
</evidence>
<dbReference type="GO" id="GO:0009055">
    <property type="term" value="F:electron transfer activity"/>
    <property type="evidence" value="ECO:0007669"/>
    <property type="project" value="InterPro"/>
</dbReference>
<evidence type="ECO:0000313" key="7">
    <source>
        <dbReference type="EMBL" id="TCD16745.1"/>
    </source>
</evidence>
<keyword evidence="1 4" id="KW-0349">Heme</keyword>
<gene>
    <name evidence="7" type="ORF">E0D97_02810</name>
</gene>
<evidence type="ECO:0000256" key="4">
    <source>
        <dbReference type="PROSITE-ProRule" id="PRU00433"/>
    </source>
</evidence>
<keyword evidence="2 4" id="KW-0479">Metal-binding</keyword>
<feature type="region of interest" description="Disordered" evidence="5">
    <location>
        <begin position="1"/>
        <end position="26"/>
    </location>
</feature>
<dbReference type="OrthoDB" id="7866026at2"/>
<dbReference type="GO" id="GO:0020037">
    <property type="term" value="F:heme binding"/>
    <property type="evidence" value="ECO:0007669"/>
    <property type="project" value="InterPro"/>
</dbReference>
<dbReference type="PROSITE" id="PS51007">
    <property type="entry name" value="CYTC"/>
    <property type="match status" value="1"/>
</dbReference>
<evidence type="ECO:0000256" key="5">
    <source>
        <dbReference type="SAM" id="MobiDB-lite"/>
    </source>
</evidence>
<evidence type="ECO:0000313" key="8">
    <source>
        <dbReference type="Proteomes" id="UP000291301"/>
    </source>
</evidence>
<evidence type="ECO:0000256" key="3">
    <source>
        <dbReference type="ARBA" id="ARBA00023004"/>
    </source>
</evidence>
<dbReference type="EMBL" id="SJST01000001">
    <property type="protein sequence ID" value="TCD16745.1"/>
    <property type="molecule type" value="Genomic_DNA"/>
</dbReference>
<feature type="compositionally biased region" description="Basic and acidic residues" evidence="5">
    <location>
        <begin position="1"/>
        <end position="19"/>
    </location>
</feature>
<dbReference type="SUPFAM" id="SSF46626">
    <property type="entry name" value="Cytochrome c"/>
    <property type="match status" value="1"/>
</dbReference>
<keyword evidence="3 4" id="KW-0408">Iron</keyword>
<dbReference type="GO" id="GO:0046872">
    <property type="term" value="F:metal ion binding"/>
    <property type="evidence" value="ECO:0007669"/>
    <property type="project" value="UniProtKB-KW"/>
</dbReference>
<evidence type="ECO:0000256" key="2">
    <source>
        <dbReference type="ARBA" id="ARBA00022723"/>
    </source>
</evidence>